<dbReference type="InterPro" id="IPR013088">
    <property type="entry name" value="Znf_NHR/GATA"/>
</dbReference>
<dbReference type="Gramene" id="Kaladp0095s0409.1.v1.1">
    <property type="protein sequence ID" value="Kaladp0095s0409.1.v1.1"/>
    <property type="gene ID" value="Kaladp0095s0409.v1.1"/>
</dbReference>
<accession>A0A7N1A6E1</accession>
<keyword evidence="2" id="KW-0238">DNA-binding</keyword>
<dbReference type="SMART" id="SM00401">
    <property type="entry name" value="ZnF_GATA"/>
    <property type="match status" value="1"/>
</dbReference>
<dbReference type="AlphaFoldDB" id="A0A7N1A6E1"/>
<dbReference type="PROSITE" id="PS50114">
    <property type="entry name" value="GATA_ZN_FINGER_2"/>
    <property type="match status" value="1"/>
</dbReference>
<dbReference type="SUPFAM" id="SSF57716">
    <property type="entry name" value="Glucocorticoid receptor-like (DNA-binding domain)"/>
    <property type="match status" value="1"/>
</dbReference>
<keyword evidence="3" id="KW-0804">Transcription</keyword>
<keyword evidence="4" id="KW-0863">Zinc-finger</keyword>
<evidence type="ECO:0000313" key="7">
    <source>
        <dbReference type="Proteomes" id="UP000594263"/>
    </source>
</evidence>
<dbReference type="GO" id="GO:0006355">
    <property type="term" value="P:regulation of DNA-templated transcription"/>
    <property type="evidence" value="ECO:0007669"/>
    <property type="project" value="InterPro"/>
</dbReference>
<dbReference type="Pfam" id="PF00320">
    <property type="entry name" value="GATA"/>
    <property type="match status" value="1"/>
</dbReference>
<dbReference type="InterPro" id="IPR000679">
    <property type="entry name" value="Znf_GATA"/>
</dbReference>
<keyword evidence="4" id="KW-0862">Zinc</keyword>
<protein>
    <recommendedName>
        <fullName evidence="5">GATA-type domain-containing protein</fullName>
    </recommendedName>
</protein>
<keyword evidence="4" id="KW-0479">Metal-binding</keyword>
<keyword evidence="1" id="KW-0805">Transcription regulation</keyword>
<evidence type="ECO:0000256" key="3">
    <source>
        <dbReference type="ARBA" id="ARBA00023163"/>
    </source>
</evidence>
<keyword evidence="7" id="KW-1185">Reference proteome</keyword>
<feature type="domain" description="GATA-type" evidence="5">
    <location>
        <begin position="12"/>
        <end position="60"/>
    </location>
</feature>
<dbReference type="PROSITE" id="PS00344">
    <property type="entry name" value="GATA_ZN_FINGER_1"/>
    <property type="match status" value="1"/>
</dbReference>
<evidence type="ECO:0000259" key="5">
    <source>
        <dbReference type="PROSITE" id="PS50114"/>
    </source>
</evidence>
<proteinExistence type="predicted"/>
<dbReference type="GO" id="GO:0043565">
    <property type="term" value="F:sequence-specific DNA binding"/>
    <property type="evidence" value="ECO:0007669"/>
    <property type="project" value="InterPro"/>
</dbReference>
<evidence type="ECO:0000256" key="1">
    <source>
        <dbReference type="ARBA" id="ARBA00023015"/>
    </source>
</evidence>
<evidence type="ECO:0000256" key="4">
    <source>
        <dbReference type="PROSITE-ProRule" id="PRU00094"/>
    </source>
</evidence>
<dbReference type="GO" id="GO:0008270">
    <property type="term" value="F:zinc ion binding"/>
    <property type="evidence" value="ECO:0007669"/>
    <property type="project" value="UniProtKB-KW"/>
</dbReference>
<dbReference type="InterPro" id="IPR045280">
    <property type="entry name" value="TIFY-like"/>
</dbReference>
<dbReference type="PANTHER" id="PTHR46125">
    <property type="entry name" value="GATA TRANSCRIPTION FACTOR 28"/>
    <property type="match status" value="1"/>
</dbReference>
<dbReference type="CDD" id="cd00202">
    <property type="entry name" value="ZnF_GATA"/>
    <property type="match status" value="1"/>
</dbReference>
<dbReference type="Proteomes" id="UP000594263">
    <property type="component" value="Unplaced"/>
</dbReference>
<evidence type="ECO:0000313" key="6">
    <source>
        <dbReference type="EnsemblPlants" id="Kaladp0095s0409.1.v1.1"/>
    </source>
</evidence>
<sequence>MVTKGDIIPQPEATLRSCQHCGVGENSTPAMRRGPAGPRTLCNACGLMLANKGMLRDLSKGGRNASFSQTASGMPFDVKISFANKGHISTNHDQHIFAEAAPIVNEGNDVSFIYGDEEVSICSILEPGVALPSYNMPMCS</sequence>
<dbReference type="EnsemblPlants" id="Kaladp0095s0409.1.v1.1">
    <property type="protein sequence ID" value="Kaladp0095s0409.1.v1.1"/>
    <property type="gene ID" value="Kaladp0095s0409.v1.1"/>
</dbReference>
<name>A0A7N1A6E1_KALFE</name>
<evidence type="ECO:0000256" key="2">
    <source>
        <dbReference type="ARBA" id="ARBA00023125"/>
    </source>
</evidence>
<reference evidence="6" key="1">
    <citation type="submission" date="2021-01" db="UniProtKB">
        <authorList>
            <consortium name="EnsemblPlants"/>
        </authorList>
    </citation>
    <scope>IDENTIFICATION</scope>
</reference>
<dbReference type="PANTHER" id="PTHR46125:SF7">
    <property type="entry name" value="GATA TRANSCRIPTION FACTOR 19-LIKE ISOFORM X1"/>
    <property type="match status" value="1"/>
</dbReference>
<dbReference type="Gene3D" id="3.30.50.10">
    <property type="entry name" value="Erythroid Transcription Factor GATA-1, subunit A"/>
    <property type="match status" value="1"/>
</dbReference>
<organism evidence="6 7">
    <name type="scientific">Kalanchoe fedtschenkoi</name>
    <name type="common">Lavender scallops</name>
    <name type="synonym">South American air plant</name>
    <dbReference type="NCBI Taxonomy" id="63787"/>
    <lineage>
        <taxon>Eukaryota</taxon>
        <taxon>Viridiplantae</taxon>
        <taxon>Streptophyta</taxon>
        <taxon>Embryophyta</taxon>
        <taxon>Tracheophyta</taxon>
        <taxon>Spermatophyta</taxon>
        <taxon>Magnoliopsida</taxon>
        <taxon>eudicotyledons</taxon>
        <taxon>Gunneridae</taxon>
        <taxon>Pentapetalae</taxon>
        <taxon>Saxifragales</taxon>
        <taxon>Crassulaceae</taxon>
        <taxon>Kalanchoe</taxon>
    </lineage>
</organism>